<protein>
    <submittedName>
        <fullName evidence="2">Uncharacterized protein</fullName>
    </submittedName>
</protein>
<reference evidence="2" key="1">
    <citation type="submission" date="2021-01" db="EMBL/GenBank/DDBJ databases">
        <authorList>
            <person name="Li R."/>
            <person name="Bekaert M."/>
        </authorList>
    </citation>
    <scope>NUCLEOTIDE SEQUENCE</scope>
    <source>
        <strain evidence="2">Farmed</strain>
    </source>
</reference>
<dbReference type="AlphaFoldDB" id="A0A812B6A3"/>
<evidence type="ECO:0000313" key="3">
    <source>
        <dbReference type="Proteomes" id="UP000597762"/>
    </source>
</evidence>
<evidence type="ECO:0000256" key="1">
    <source>
        <dbReference type="SAM" id="Phobius"/>
    </source>
</evidence>
<name>A0A812B6A3_ACAPH</name>
<accession>A0A812B6A3</accession>
<feature type="transmembrane region" description="Helical" evidence="1">
    <location>
        <begin position="203"/>
        <end position="226"/>
    </location>
</feature>
<feature type="transmembrane region" description="Helical" evidence="1">
    <location>
        <begin position="6"/>
        <end position="24"/>
    </location>
</feature>
<sequence>MLFSFFLFFFNPFLSLDSFLFSIYSHLFTILVSEFLSLFFFPLFMVFFFLSSSPQYIILFLFSICFIFTYFSLFSVNKRMEERKKLFVFFTVFIICIQLFFFFSCYSFHSHSLSRTSLENCCFYSPFFESVFLPCFYLPPYSIRFQSLTLYLLSNFVNRIPIPLLCFHIIILSFFHVPFLSFFLFTHFLIPNLMFSPFFIERFYFPTSFFSSSFKFLSVNSSILILRQYRTKFSFFLFFSILFLFPYLSPISLRIFLLPATTDGQIAPLGQAQESRRPRRGVTIKSLRPDTRLRQAVKNVMGPKASIGTVRPARHPALTR</sequence>
<gene>
    <name evidence="2" type="ORF">SPHA_9987</name>
</gene>
<dbReference type="EMBL" id="CAHIKZ030000320">
    <property type="protein sequence ID" value="CAE1168352.1"/>
    <property type="molecule type" value="Genomic_DNA"/>
</dbReference>
<evidence type="ECO:0000313" key="2">
    <source>
        <dbReference type="EMBL" id="CAE1168352.1"/>
    </source>
</evidence>
<feature type="transmembrane region" description="Helical" evidence="1">
    <location>
        <begin position="86"/>
        <end position="103"/>
    </location>
</feature>
<dbReference type="Proteomes" id="UP000597762">
    <property type="component" value="Unassembled WGS sequence"/>
</dbReference>
<organism evidence="2 3">
    <name type="scientific">Acanthosepion pharaonis</name>
    <name type="common">Pharaoh cuttlefish</name>
    <name type="synonym">Sepia pharaonis</name>
    <dbReference type="NCBI Taxonomy" id="158019"/>
    <lineage>
        <taxon>Eukaryota</taxon>
        <taxon>Metazoa</taxon>
        <taxon>Spiralia</taxon>
        <taxon>Lophotrochozoa</taxon>
        <taxon>Mollusca</taxon>
        <taxon>Cephalopoda</taxon>
        <taxon>Coleoidea</taxon>
        <taxon>Decapodiformes</taxon>
        <taxon>Sepiida</taxon>
        <taxon>Sepiina</taxon>
        <taxon>Sepiidae</taxon>
        <taxon>Acanthosepion</taxon>
    </lineage>
</organism>
<keyword evidence="1" id="KW-0472">Membrane</keyword>
<feature type="transmembrane region" description="Helical" evidence="1">
    <location>
        <begin position="31"/>
        <end position="50"/>
    </location>
</feature>
<feature type="transmembrane region" description="Helical" evidence="1">
    <location>
        <begin position="164"/>
        <end position="191"/>
    </location>
</feature>
<proteinExistence type="predicted"/>
<keyword evidence="3" id="KW-1185">Reference proteome</keyword>
<keyword evidence="1" id="KW-0812">Transmembrane</keyword>
<feature type="transmembrane region" description="Helical" evidence="1">
    <location>
        <begin position="233"/>
        <end position="257"/>
    </location>
</feature>
<comment type="caution">
    <text evidence="2">The sequence shown here is derived from an EMBL/GenBank/DDBJ whole genome shotgun (WGS) entry which is preliminary data.</text>
</comment>
<feature type="transmembrane region" description="Helical" evidence="1">
    <location>
        <begin position="56"/>
        <end position="74"/>
    </location>
</feature>
<keyword evidence="1" id="KW-1133">Transmembrane helix</keyword>